<evidence type="ECO:0000313" key="3">
    <source>
        <dbReference type="EnsemblMetazoa" id="XP_014252033.1"/>
    </source>
</evidence>
<evidence type="ECO:0000256" key="2">
    <source>
        <dbReference type="SAM" id="SignalP"/>
    </source>
</evidence>
<keyword evidence="1 2" id="KW-0732">Signal</keyword>
<evidence type="ECO:0000256" key="1">
    <source>
        <dbReference type="ARBA" id="ARBA00022729"/>
    </source>
</evidence>
<accession>A0A8I6S263</accession>
<name>A0A8I6S263_CIMLE</name>
<dbReference type="InterPro" id="IPR036846">
    <property type="entry name" value="GM2-AP_sf"/>
</dbReference>
<dbReference type="GeneID" id="106668100"/>
<dbReference type="EnsemblMetazoa" id="XM_014396547.2">
    <property type="protein sequence ID" value="XP_014252033.1"/>
    <property type="gene ID" value="LOC106668100"/>
</dbReference>
<sequence length="193" mass="22549">MKVLGIIALCLISRTVCNKIDQILTVEKMINCPDRVARNPNFFSEYNYARNITYRKYKLVQVPSGYIYINTGVRKLKTTIVLKRCNSKDDSSCENFLKMKYNDLCKMMEDKDQVYTPFAEAFHPPIRCPLVKGTLYTITNATIDASGGLRLLKHVPNVLNDFWALRFEGRSNNVEVWCLELWLKFYEIKRRND</sequence>
<dbReference type="OMA" id="VEKMINC"/>
<dbReference type="KEGG" id="clec:106668100"/>
<dbReference type="AlphaFoldDB" id="A0A8I6S263"/>
<reference evidence="3" key="1">
    <citation type="submission" date="2022-01" db="UniProtKB">
        <authorList>
            <consortium name="EnsemblMetazoa"/>
        </authorList>
    </citation>
    <scope>IDENTIFICATION</scope>
</reference>
<protein>
    <submittedName>
        <fullName evidence="3">Uncharacterized protein</fullName>
    </submittedName>
</protein>
<dbReference type="OrthoDB" id="6589387at2759"/>
<dbReference type="RefSeq" id="XP_014252033.1">
    <property type="nucleotide sequence ID" value="XM_014396547.2"/>
</dbReference>
<dbReference type="Proteomes" id="UP000494040">
    <property type="component" value="Unassembled WGS sequence"/>
</dbReference>
<feature type="signal peptide" evidence="2">
    <location>
        <begin position="1"/>
        <end position="17"/>
    </location>
</feature>
<dbReference type="Gene3D" id="2.70.220.10">
    <property type="entry name" value="Ganglioside GM2 activator"/>
    <property type="match status" value="1"/>
</dbReference>
<evidence type="ECO:0000313" key="4">
    <source>
        <dbReference type="Proteomes" id="UP000494040"/>
    </source>
</evidence>
<keyword evidence="4" id="KW-1185">Reference proteome</keyword>
<feature type="chain" id="PRO_5035274963" evidence="2">
    <location>
        <begin position="18"/>
        <end position="193"/>
    </location>
</feature>
<organism evidence="3 4">
    <name type="scientific">Cimex lectularius</name>
    <name type="common">Bed bug</name>
    <name type="synonym">Acanthia lectularia</name>
    <dbReference type="NCBI Taxonomy" id="79782"/>
    <lineage>
        <taxon>Eukaryota</taxon>
        <taxon>Metazoa</taxon>
        <taxon>Ecdysozoa</taxon>
        <taxon>Arthropoda</taxon>
        <taxon>Hexapoda</taxon>
        <taxon>Insecta</taxon>
        <taxon>Pterygota</taxon>
        <taxon>Neoptera</taxon>
        <taxon>Paraneoptera</taxon>
        <taxon>Hemiptera</taxon>
        <taxon>Heteroptera</taxon>
        <taxon>Panheteroptera</taxon>
        <taxon>Cimicomorpha</taxon>
        <taxon>Cimicidae</taxon>
        <taxon>Cimex</taxon>
    </lineage>
</organism>
<proteinExistence type="predicted"/>